<dbReference type="PROSITE" id="PS51217">
    <property type="entry name" value="UVRD_HELICASE_CTER"/>
    <property type="match status" value="1"/>
</dbReference>
<keyword evidence="4 11" id="KW-0347">Helicase</keyword>
<dbReference type="CDD" id="cd17932">
    <property type="entry name" value="DEXQc_UvrD"/>
    <property type="match status" value="1"/>
</dbReference>
<evidence type="ECO:0000313" key="14">
    <source>
        <dbReference type="EMBL" id="PJC81362.1"/>
    </source>
</evidence>
<keyword evidence="2 11" id="KW-0547">Nucleotide-binding</keyword>
<dbReference type="GO" id="GO:0043138">
    <property type="term" value="F:3'-5' DNA helicase activity"/>
    <property type="evidence" value="ECO:0007669"/>
    <property type="project" value="UniProtKB-EC"/>
</dbReference>
<evidence type="ECO:0000256" key="9">
    <source>
        <dbReference type="ARBA" id="ARBA00034808"/>
    </source>
</evidence>
<evidence type="ECO:0000256" key="2">
    <source>
        <dbReference type="ARBA" id="ARBA00022741"/>
    </source>
</evidence>
<protein>
    <recommendedName>
        <fullName evidence="9">DNA 3'-5' helicase</fullName>
        <ecNumber evidence="9">5.6.2.4</ecNumber>
    </recommendedName>
</protein>
<evidence type="ECO:0000256" key="10">
    <source>
        <dbReference type="ARBA" id="ARBA00048988"/>
    </source>
</evidence>
<comment type="catalytic activity">
    <reaction evidence="8">
        <text>Couples ATP hydrolysis with the unwinding of duplex DNA by translocating in the 3'-5' direction.</text>
        <dbReference type="EC" id="5.6.2.4"/>
    </reaction>
</comment>
<name>A0A2M8GLC6_9BACT</name>
<dbReference type="AlphaFoldDB" id="A0A2M8GLC6"/>
<evidence type="ECO:0000259" key="12">
    <source>
        <dbReference type="PROSITE" id="PS51198"/>
    </source>
</evidence>
<evidence type="ECO:0000256" key="3">
    <source>
        <dbReference type="ARBA" id="ARBA00022801"/>
    </source>
</evidence>
<gene>
    <name evidence="14" type="ORF">CO007_05175</name>
</gene>
<keyword evidence="5 11" id="KW-0067">ATP-binding</keyword>
<dbReference type="GO" id="GO:0000725">
    <property type="term" value="P:recombinational repair"/>
    <property type="evidence" value="ECO:0007669"/>
    <property type="project" value="TreeGrafter"/>
</dbReference>
<dbReference type="GO" id="GO:0016887">
    <property type="term" value="F:ATP hydrolysis activity"/>
    <property type="evidence" value="ECO:0007669"/>
    <property type="project" value="RHEA"/>
</dbReference>
<dbReference type="PANTHER" id="PTHR11070">
    <property type="entry name" value="UVRD / RECB / PCRA DNA HELICASE FAMILY MEMBER"/>
    <property type="match status" value="1"/>
</dbReference>
<dbReference type="PANTHER" id="PTHR11070:SF2">
    <property type="entry name" value="ATP-DEPENDENT DNA HELICASE SRS2"/>
    <property type="match status" value="1"/>
</dbReference>
<evidence type="ECO:0000256" key="4">
    <source>
        <dbReference type="ARBA" id="ARBA00022806"/>
    </source>
</evidence>
<dbReference type="GO" id="GO:0033202">
    <property type="term" value="C:DNA helicase complex"/>
    <property type="evidence" value="ECO:0007669"/>
    <property type="project" value="TreeGrafter"/>
</dbReference>
<dbReference type="PROSITE" id="PS51198">
    <property type="entry name" value="UVRD_HELICASE_ATP_BIND"/>
    <property type="match status" value="1"/>
</dbReference>
<dbReference type="EC" id="5.6.2.4" evidence="9"/>
<keyword evidence="6" id="KW-0238">DNA-binding</keyword>
<dbReference type="CDD" id="cd18807">
    <property type="entry name" value="SF1_C_UvrD"/>
    <property type="match status" value="1"/>
</dbReference>
<dbReference type="GO" id="GO:0003677">
    <property type="term" value="F:DNA binding"/>
    <property type="evidence" value="ECO:0007669"/>
    <property type="project" value="UniProtKB-KW"/>
</dbReference>
<sequence>MLHMSTDIFSQLNSQQRQAVSYTDGPSVILAGAGSGKTRVLVYKVLNLILNQEIDPYSVIMITFTNKAAGEMKERIEKMTVGRCRHLGFIGTFHAFCAKILRIDGEAIGLDRRFVIYDEGDQLDLIKQILKKLDSRKFTPGYFLNRISAAKNQLIDQKKYLELFSDYNAGLVAEVYEKYQKGLEKNRAVDFDDLLVLAVKLLTKNPLILKKYQERYHYVLVDEFQDTNFAQYTIVRLLGKKYNNVTVVGDFSQSIYSWRGADIKNLEKFQTDFTGVKIFYLEENYRSTQKILDFAYRVIAKNQTHPILHLYTSNHQGDEVVFQETENEEQEAVFVAEEILKLNQKSDRNLTTFAILYRTNAQSRVIEEVFLHYGLPYVLIGGTRFYERKEIKDILAYLRLLINLQDSVSLERVKKIGKRRYENFKSYYRQVQDQVDQRTTEQLMEGVFQHTEYLELYDIADESDYSRLENIKELKSVAVSFPKLSEFLEQVALVESEYFEDEKTLKKNKYGLRQAVEERNRVKLMTLHQAKGLEFPYVFIVGVEEGILPHSRSIDDLFALEEERRLFYVGITRAQKKLYIINARRRFIFGRRNETMKSRFLFETED</sequence>
<feature type="binding site" evidence="11">
    <location>
        <begin position="31"/>
        <end position="38"/>
    </location>
    <ligand>
        <name>ATP</name>
        <dbReference type="ChEBI" id="CHEBI:30616"/>
    </ligand>
</feature>
<comment type="similarity">
    <text evidence="1">Belongs to the helicase family. UvrD subfamily.</text>
</comment>
<dbReference type="InterPro" id="IPR000212">
    <property type="entry name" value="DNA_helicase_UvrD/REP"/>
</dbReference>
<dbReference type="InterPro" id="IPR013986">
    <property type="entry name" value="DExx_box_DNA_helicase_dom_sf"/>
</dbReference>
<dbReference type="GO" id="GO:0005829">
    <property type="term" value="C:cytosol"/>
    <property type="evidence" value="ECO:0007669"/>
    <property type="project" value="TreeGrafter"/>
</dbReference>
<dbReference type="InterPro" id="IPR027417">
    <property type="entry name" value="P-loop_NTPase"/>
</dbReference>
<evidence type="ECO:0000256" key="1">
    <source>
        <dbReference type="ARBA" id="ARBA00009922"/>
    </source>
</evidence>
<evidence type="ECO:0000313" key="15">
    <source>
        <dbReference type="Proteomes" id="UP000229370"/>
    </source>
</evidence>
<dbReference type="InterPro" id="IPR014017">
    <property type="entry name" value="DNA_helicase_UvrD-like_C"/>
</dbReference>
<keyword evidence="3 11" id="KW-0378">Hydrolase</keyword>
<dbReference type="EMBL" id="PFQK01000089">
    <property type="protein sequence ID" value="PJC81362.1"/>
    <property type="molecule type" value="Genomic_DNA"/>
</dbReference>
<organism evidence="14 15">
    <name type="scientific">Candidatus Roizmanbacteria bacterium CG_4_8_14_3_um_filter_36_10</name>
    <dbReference type="NCBI Taxonomy" id="1974834"/>
    <lineage>
        <taxon>Bacteria</taxon>
        <taxon>Candidatus Roizmaniibacteriota</taxon>
    </lineage>
</organism>
<feature type="domain" description="UvrD-like helicase C-terminal" evidence="13">
    <location>
        <begin position="289"/>
        <end position="532"/>
    </location>
</feature>
<dbReference type="InterPro" id="IPR014016">
    <property type="entry name" value="UvrD-like_ATP-bd"/>
</dbReference>
<dbReference type="Gene3D" id="3.40.50.300">
    <property type="entry name" value="P-loop containing nucleotide triphosphate hydrolases"/>
    <property type="match status" value="2"/>
</dbReference>
<dbReference type="SUPFAM" id="SSF52540">
    <property type="entry name" value="P-loop containing nucleoside triphosphate hydrolases"/>
    <property type="match status" value="1"/>
</dbReference>
<evidence type="ECO:0000256" key="8">
    <source>
        <dbReference type="ARBA" id="ARBA00034617"/>
    </source>
</evidence>
<accession>A0A2M8GLC6</accession>
<dbReference type="Proteomes" id="UP000229370">
    <property type="component" value="Unassembled WGS sequence"/>
</dbReference>
<evidence type="ECO:0000256" key="7">
    <source>
        <dbReference type="ARBA" id="ARBA00023235"/>
    </source>
</evidence>
<dbReference type="Pfam" id="PF00580">
    <property type="entry name" value="UvrD-helicase"/>
    <property type="match status" value="1"/>
</dbReference>
<reference evidence="15" key="1">
    <citation type="submission" date="2017-09" db="EMBL/GenBank/DDBJ databases">
        <title>Depth-based differentiation of microbial function through sediment-hosted aquifers and enrichment of novel symbionts in the deep terrestrial subsurface.</title>
        <authorList>
            <person name="Probst A.J."/>
            <person name="Ladd B."/>
            <person name="Jarett J.K."/>
            <person name="Geller-Mcgrath D.E."/>
            <person name="Sieber C.M.K."/>
            <person name="Emerson J.B."/>
            <person name="Anantharaman K."/>
            <person name="Thomas B.C."/>
            <person name="Malmstrom R."/>
            <person name="Stieglmeier M."/>
            <person name="Klingl A."/>
            <person name="Woyke T."/>
            <person name="Ryan C.M."/>
            <person name="Banfield J.F."/>
        </authorList>
    </citation>
    <scope>NUCLEOTIDE SEQUENCE [LARGE SCALE GENOMIC DNA]</scope>
</reference>
<evidence type="ECO:0000256" key="5">
    <source>
        <dbReference type="ARBA" id="ARBA00022840"/>
    </source>
</evidence>
<dbReference type="Gene3D" id="3.30.160.800">
    <property type="match status" value="1"/>
</dbReference>
<evidence type="ECO:0000256" key="11">
    <source>
        <dbReference type="PROSITE-ProRule" id="PRU00560"/>
    </source>
</evidence>
<evidence type="ECO:0000256" key="6">
    <source>
        <dbReference type="ARBA" id="ARBA00023125"/>
    </source>
</evidence>
<dbReference type="Pfam" id="PF13361">
    <property type="entry name" value="UvrD_C"/>
    <property type="match status" value="1"/>
</dbReference>
<dbReference type="GO" id="GO:0005524">
    <property type="term" value="F:ATP binding"/>
    <property type="evidence" value="ECO:0007669"/>
    <property type="project" value="UniProtKB-UniRule"/>
</dbReference>
<keyword evidence="7" id="KW-0413">Isomerase</keyword>
<dbReference type="Gene3D" id="1.10.486.10">
    <property type="entry name" value="PCRA, domain 4"/>
    <property type="match status" value="2"/>
</dbReference>
<feature type="domain" description="UvrD-like helicase ATP-binding" evidence="12">
    <location>
        <begin position="10"/>
        <end position="288"/>
    </location>
</feature>
<proteinExistence type="inferred from homology"/>
<comment type="caution">
    <text evidence="14">The sequence shown here is derived from an EMBL/GenBank/DDBJ whole genome shotgun (WGS) entry which is preliminary data.</text>
</comment>
<comment type="catalytic activity">
    <reaction evidence="10">
        <text>ATP + H2O = ADP + phosphate + H(+)</text>
        <dbReference type="Rhea" id="RHEA:13065"/>
        <dbReference type="ChEBI" id="CHEBI:15377"/>
        <dbReference type="ChEBI" id="CHEBI:15378"/>
        <dbReference type="ChEBI" id="CHEBI:30616"/>
        <dbReference type="ChEBI" id="CHEBI:43474"/>
        <dbReference type="ChEBI" id="CHEBI:456216"/>
        <dbReference type="EC" id="5.6.2.4"/>
    </reaction>
</comment>
<dbReference type="Gene3D" id="1.10.10.160">
    <property type="match status" value="1"/>
</dbReference>
<evidence type="ECO:0000259" key="13">
    <source>
        <dbReference type="PROSITE" id="PS51217"/>
    </source>
</evidence>